<name>A0AAN7NRL9_MYCAM</name>
<dbReference type="Gene3D" id="3.10.10.10">
    <property type="entry name" value="HIV Type 1 Reverse Transcriptase, subunit A, domain 1"/>
    <property type="match status" value="1"/>
</dbReference>
<evidence type="ECO:0000259" key="1">
    <source>
        <dbReference type="Pfam" id="PF00078"/>
    </source>
</evidence>
<organism evidence="2 3">
    <name type="scientific">Mycteria americana</name>
    <name type="common">Wood stork</name>
    <dbReference type="NCBI Taxonomy" id="33587"/>
    <lineage>
        <taxon>Eukaryota</taxon>
        <taxon>Metazoa</taxon>
        <taxon>Chordata</taxon>
        <taxon>Craniata</taxon>
        <taxon>Vertebrata</taxon>
        <taxon>Euteleostomi</taxon>
        <taxon>Archelosauria</taxon>
        <taxon>Archosauria</taxon>
        <taxon>Dinosauria</taxon>
        <taxon>Saurischia</taxon>
        <taxon>Theropoda</taxon>
        <taxon>Coelurosauria</taxon>
        <taxon>Aves</taxon>
        <taxon>Neognathae</taxon>
        <taxon>Neoaves</taxon>
        <taxon>Aequornithes</taxon>
        <taxon>Ciconiiformes</taxon>
        <taxon>Ciconiidae</taxon>
        <taxon>Mycteria</taxon>
    </lineage>
</organism>
<dbReference type="EMBL" id="JAUNZN010000001">
    <property type="protein sequence ID" value="KAK4829721.1"/>
    <property type="molecule type" value="Genomic_DNA"/>
</dbReference>
<dbReference type="Gene3D" id="3.30.420.10">
    <property type="entry name" value="Ribonuclease H-like superfamily/Ribonuclease H"/>
    <property type="match status" value="1"/>
</dbReference>
<dbReference type="AlphaFoldDB" id="A0AAN7NRL9"/>
<dbReference type="PANTHER" id="PTHR33064:SF29">
    <property type="entry name" value="PEPTIDASE A2 DOMAIN-CONTAINING PROTEIN-RELATED"/>
    <property type="match status" value="1"/>
</dbReference>
<feature type="domain" description="Reverse transcriptase" evidence="1">
    <location>
        <begin position="4"/>
        <end position="75"/>
    </location>
</feature>
<accession>A0AAN7NRL9</accession>
<dbReference type="SUPFAM" id="SSF56672">
    <property type="entry name" value="DNA/RNA polymerases"/>
    <property type="match status" value="1"/>
</dbReference>
<evidence type="ECO:0000313" key="3">
    <source>
        <dbReference type="Proteomes" id="UP001333110"/>
    </source>
</evidence>
<dbReference type="Proteomes" id="UP001333110">
    <property type="component" value="Unassembled WGS sequence"/>
</dbReference>
<dbReference type="GO" id="GO:0006259">
    <property type="term" value="P:DNA metabolic process"/>
    <property type="evidence" value="ECO:0007669"/>
    <property type="project" value="UniProtKB-ARBA"/>
</dbReference>
<dbReference type="PANTHER" id="PTHR33064">
    <property type="entry name" value="POL PROTEIN"/>
    <property type="match status" value="1"/>
</dbReference>
<proteinExistence type="predicted"/>
<dbReference type="Pfam" id="PF00078">
    <property type="entry name" value="RVT_1"/>
    <property type="match status" value="1"/>
</dbReference>
<dbReference type="GO" id="GO:0003676">
    <property type="term" value="F:nucleic acid binding"/>
    <property type="evidence" value="ECO:0007669"/>
    <property type="project" value="InterPro"/>
</dbReference>
<comment type="caution">
    <text evidence="2">The sequence shown here is derived from an EMBL/GenBank/DDBJ whole genome shotgun (WGS) entry which is preliminary data.</text>
</comment>
<dbReference type="InterPro" id="IPR036397">
    <property type="entry name" value="RNaseH_sf"/>
</dbReference>
<dbReference type="InterPro" id="IPR000477">
    <property type="entry name" value="RT_dom"/>
</dbReference>
<reference evidence="2 3" key="1">
    <citation type="journal article" date="2023" name="J. Hered.">
        <title>Chromosome-level genome of the wood stork (Mycteria americana) provides insight into avian chromosome evolution.</title>
        <authorList>
            <person name="Flamio R. Jr."/>
            <person name="Ramstad K.M."/>
        </authorList>
    </citation>
    <scope>NUCLEOTIDE SEQUENCE [LARGE SCALE GENOMIC DNA]</scope>
    <source>
        <strain evidence="2">JAX WOST 10</strain>
    </source>
</reference>
<dbReference type="InterPro" id="IPR043502">
    <property type="entry name" value="DNA/RNA_pol_sf"/>
</dbReference>
<gene>
    <name evidence="2" type="ORF">QYF61_006182</name>
</gene>
<protein>
    <recommendedName>
        <fullName evidence="1">Reverse transcriptase domain-containing protein</fullName>
    </recommendedName>
</protein>
<evidence type="ECO:0000313" key="2">
    <source>
        <dbReference type="EMBL" id="KAK4829721.1"/>
    </source>
</evidence>
<sequence length="137" mass="15316">MVMQKSNGEWRLTVDYRGLNEVTPPLSAAIPDMLELQNELESKATKWYATTDIANVFFLIPLAAECRPQFAFTWRVSSIPGIDCPRDGSCCIVGQHRRWKAAVWSPTRQVTETAEAQGESSQFAEVKAIQLALDIAE</sequence>
<keyword evidence="3" id="KW-1185">Reference proteome</keyword>
<dbReference type="InterPro" id="IPR051320">
    <property type="entry name" value="Viral_Replic_Matur_Polypro"/>
</dbReference>